<evidence type="ECO:0000259" key="2">
    <source>
        <dbReference type="PROSITE" id="PS50181"/>
    </source>
</evidence>
<dbReference type="AlphaFoldDB" id="A0A9P6M9P0"/>
<keyword evidence="4" id="KW-1185">Reference proteome</keyword>
<evidence type="ECO:0000313" key="3">
    <source>
        <dbReference type="EMBL" id="KAF9983077.1"/>
    </source>
</evidence>
<accession>A0A9P6M9P0</accession>
<dbReference type="Proteomes" id="UP000749646">
    <property type="component" value="Unassembled WGS sequence"/>
</dbReference>
<evidence type="ECO:0000313" key="4">
    <source>
        <dbReference type="Proteomes" id="UP000749646"/>
    </source>
</evidence>
<dbReference type="InterPro" id="IPR001810">
    <property type="entry name" value="F-box_dom"/>
</dbReference>
<dbReference type="PROSITE" id="PS50181">
    <property type="entry name" value="FBOX"/>
    <property type="match status" value="1"/>
</dbReference>
<feature type="compositionally biased region" description="Low complexity" evidence="1">
    <location>
        <begin position="641"/>
        <end position="662"/>
    </location>
</feature>
<gene>
    <name evidence="3" type="ORF">BGZ65_002213</name>
</gene>
<feature type="region of interest" description="Disordered" evidence="1">
    <location>
        <begin position="72"/>
        <end position="98"/>
    </location>
</feature>
<feature type="domain" description="F-box" evidence="2">
    <location>
        <begin position="98"/>
        <end position="134"/>
    </location>
</feature>
<feature type="compositionally biased region" description="Basic and acidic residues" evidence="1">
    <location>
        <begin position="79"/>
        <end position="90"/>
    </location>
</feature>
<feature type="region of interest" description="Disordered" evidence="1">
    <location>
        <begin position="580"/>
        <end position="662"/>
    </location>
</feature>
<feature type="compositionally biased region" description="Basic and acidic residues" evidence="1">
    <location>
        <begin position="511"/>
        <end position="522"/>
    </location>
</feature>
<protein>
    <recommendedName>
        <fullName evidence="2">F-box domain-containing protein</fullName>
    </recommendedName>
</protein>
<sequence length="739" mass="82828">MFRYVKKGALDLLAMILPSSLLESIRQDFLSTQATNKQHNSYHECVATPVRLLLELLLVIFERVNHPTSLTEETILSQHSDDNEVSDSRRQPNIPNPSKPTLDFPYEILMLVFQYLPASDLFSVIAVNRLWRQIALLETKQIDLSECFPMDCLGLEDGVYSDFDFVCNLFSMFPLISILVIKDCYMRDRDLRVVTAGILAGKMAFTKATGPAVGSEAYRDAQRAIAKRRQQRHQCGASRDGQLTEDCNISSTRLESTSTSETSMSVRPVTKLMRGTIQEELREFSRSVGTCVLVRQARNTLRKKILERLEHNLEQKEIQQYFWMLENGFDPETFYSSTAASVSSSSGDMKRYPLVPITHYRFQDCCFAKDWGAVMDVNKLPMIGLAAAISGQGLVVDLEGSYGAPSKSIKTMLGFCFGPQCVISLDLNFRHTHMELQHVARMLSENPILDKIDIVDSPAYHGLVRLPALRGLGEILERMQEACQDLDEGGLETSLQQAKLLLLDLEKAIKDEESDQKRREADPGPNPDESSDLTEPSRFMTPLQPPLNNPNRPIKSLSQQLEFPEATSVSDRIRTAKYSEDIGLGGSLPTPDPEVEDHYYYGYDDDDEEEQDRPEGDNTDLRTDSLQTEGASISFNCRSGPLTTTTPPSSLSSSPTPLPPSVSLQQSLPVVLIPEQHPVAIALRMAKTILQLKADPNVYNHDGRSVVLCASYMGFQPMEALLIEHGGYLKELIRIRETM</sequence>
<organism evidence="3 4">
    <name type="scientific">Modicella reniformis</name>
    <dbReference type="NCBI Taxonomy" id="1440133"/>
    <lineage>
        <taxon>Eukaryota</taxon>
        <taxon>Fungi</taxon>
        <taxon>Fungi incertae sedis</taxon>
        <taxon>Mucoromycota</taxon>
        <taxon>Mortierellomycotina</taxon>
        <taxon>Mortierellomycetes</taxon>
        <taxon>Mortierellales</taxon>
        <taxon>Mortierellaceae</taxon>
        <taxon>Modicella</taxon>
    </lineage>
</organism>
<dbReference type="OrthoDB" id="3871491at2759"/>
<dbReference type="SMART" id="SM00256">
    <property type="entry name" value="FBOX"/>
    <property type="match status" value="1"/>
</dbReference>
<feature type="compositionally biased region" description="Basic and acidic residues" evidence="1">
    <location>
        <begin position="613"/>
        <end position="623"/>
    </location>
</feature>
<dbReference type="Gene3D" id="1.20.1280.50">
    <property type="match status" value="1"/>
</dbReference>
<name>A0A9P6M9P0_9FUNG</name>
<evidence type="ECO:0000256" key="1">
    <source>
        <dbReference type="SAM" id="MobiDB-lite"/>
    </source>
</evidence>
<dbReference type="EMBL" id="JAAAHW010003516">
    <property type="protein sequence ID" value="KAF9983077.1"/>
    <property type="molecule type" value="Genomic_DNA"/>
</dbReference>
<proteinExistence type="predicted"/>
<dbReference type="InterPro" id="IPR036047">
    <property type="entry name" value="F-box-like_dom_sf"/>
</dbReference>
<feature type="compositionally biased region" description="Polar residues" evidence="1">
    <location>
        <begin position="624"/>
        <end position="637"/>
    </location>
</feature>
<reference evidence="3" key="1">
    <citation type="journal article" date="2020" name="Fungal Divers.">
        <title>Resolving the Mortierellaceae phylogeny through synthesis of multi-gene phylogenetics and phylogenomics.</title>
        <authorList>
            <person name="Vandepol N."/>
            <person name="Liber J."/>
            <person name="Desiro A."/>
            <person name="Na H."/>
            <person name="Kennedy M."/>
            <person name="Barry K."/>
            <person name="Grigoriev I.V."/>
            <person name="Miller A.N."/>
            <person name="O'Donnell K."/>
            <person name="Stajich J.E."/>
            <person name="Bonito G."/>
        </authorList>
    </citation>
    <scope>NUCLEOTIDE SEQUENCE</scope>
    <source>
        <strain evidence="3">MES-2147</strain>
    </source>
</reference>
<comment type="caution">
    <text evidence="3">The sequence shown here is derived from an EMBL/GenBank/DDBJ whole genome shotgun (WGS) entry which is preliminary data.</text>
</comment>
<dbReference type="SUPFAM" id="SSF81383">
    <property type="entry name" value="F-box domain"/>
    <property type="match status" value="1"/>
</dbReference>
<dbReference type="Pfam" id="PF12937">
    <property type="entry name" value="F-box-like"/>
    <property type="match status" value="1"/>
</dbReference>
<feature type="region of interest" description="Disordered" evidence="1">
    <location>
        <begin position="511"/>
        <end position="554"/>
    </location>
</feature>
<feature type="compositionally biased region" description="Acidic residues" evidence="1">
    <location>
        <begin position="603"/>
        <end position="612"/>
    </location>
</feature>
<dbReference type="CDD" id="cd09917">
    <property type="entry name" value="F-box_SF"/>
    <property type="match status" value="1"/>
</dbReference>